<dbReference type="Pfam" id="PF13489">
    <property type="entry name" value="Methyltransf_23"/>
    <property type="match status" value="1"/>
</dbReference>
<sequence length="301" mass="33972">MESESYAFVERHQCPVCNSQNQETIFQEPFVSGATWHFLESYYRGRITKAALRNGVYTIKQCIDCSFCFQSQVLGDHGMQTLYEEWISPAESREKQRLSGDNDSVAIATQVQTLARLLGRPPSECSVLDFGMGWGHWCQMAGAHGYQAFGLELSEQRIAAAQENGVQVIRDLETCDRNFDFVNCEQVLEHVSDPVGTLKTICQILRPGGYTRISVPNGRQLPDQIRQGTWKPSKDSIHPLEHINSFSNLTLKLAAKHAGLEFIRQPILQYPTSSSLGILRNRILPIHLARRSTNLYFQHAG</sequence>
<proteinExistence type="predicted"/>
<keyword evidence="2" id="KW-1185">Reference proteome</keyword>
<dbReference type="GO" id="GO:0032259">
    <property type="term" value="P:methylation"/>
    <property type="evidence" value="ECO:0007669"/>
    <property type="project" value="UniProtKB-KW"/>
</dbReference>
<reference evidence="1 2" key="1">
    <citation type="submission" date="2019-02" db="EMBL/GenBank/DDBJ databases">
        <title>Deep-cultivation of Planctomycetes and their phenomic and genomic characterization uncovers novel biology.</title>
        <authorList>
            <person name="Wiegand S."/>
            <person name="Jogler M."/>
            <person name="Boedeker C."/>
            <person name="Pinto D."/>
            <person name="Vollmers J."/>
            <person name="Rivas-Marin E."/>
            <person name="Kohn T."/>
            <person name="Peeters S.H."/>
            <person name="Heuer A."/>
            <person name="Rast P."/>
            <person name="Oberbeckmann S."/>
            <person name="Bunk B."/>
            <person name="Jeske O."/>
            <person name="Meyerdierks A."/>
            <person name="Storesund J.E."/>
            <person name="Kallscheuer N."/>
            <person name="Luecker S."/>
            <person name="Lage O.M."/>
            <person name="Pohl T."/>
            <person name="Merkel B.J."/>
            <person name="Hornburger P."/>
            <person name="Mueller R.-W."/>
            <person name="Bruemmer F."/>
            <person name="Labrenz M."/>
            <person name="Spormann A.M."/>
            <person name="Op Den Camp H."/>
            <person name="Overmann J."/>
            <person name="Amann R."/>
            <person name="Jetten M.S.M."/>
            <person name="Mascher T."/>
            <person name="Medema M.H."/>
            <person name="Devos D.P."/>
            <person name="Kaster A.-K."/>
            <person name="Ovreas L."/>
            <person name="Rohde M."/>
            <person name="Galperin M.Y."/>
            <person name="Jogler C."/>
        </authorList>
    </citation>
    <scope>NUCLEOTIDE SEQUENCE [LARGE SCALE GENOMIC DNA]</scope>
    <source>
        <strain evidence="1 2">Pla22</strain>
    </source>
</reference>
<dbReference type="PANTHER" id="PTHR43861">
    <property type="entry name" value="TRANS-ACONITATE 2-METHYLTRANSFERASE-RELATED"/>
    <property type="match status" value="1"/>
</dbReference>
<dbReference type="GO" id="GO:0102208">
    <property type="term" value="F:2-polyprenyl-6-hydroxyphenol methylase activity"/>
    <property type="evidence" value="ECO:0007669"/>
    <property type="project" value="UniProtKB-EC"/>
</dbReference>
<dbReference type="SUPFAM" id="SSF53335">
    <property type="entry name" value="S-adenosyl-L-methionine-dependent methyltransferases"/>
    <property type="match status" value="1"/>
</dbReference>
<comment type="caution">
    <text evidence="1">The sequence shown here is derived from an EMBL/GenBank/DDBJ whole genome shotgun (WGS) entry which is preliminary data.</text>
</comment>
<dbReference type="AlphaFoldDB" id="A0A5C5WR18"/>
<dbReference type="InterPro" id="IPR029063">
    <property type="entry name" value="SAM-dependent_MTases_sf"/>
</dbReference>
<dbReference type="Proteomes" id="UP000316598">
    <property type="component" value="Unassembled WGS sequence"/>
</dbReference>
<name>A0A5C5WR18_9BACT</name>
<gene>
    <name evidence="1" type="primary">ubiG_1</name>
    <name evidence="1" type="ORF">Pla22_03110</name>
</gene>
<dbReference type="Gene3D" id="3.40.50.150">
    <property type="entry name" value="Vaccinia Virus protein VP39"/>
    <property type="match status" value="1"/>
</dbReference>
<keyword evidence="1" id="KW-0808">Transferase</keyword>
<dbReference type="OrthoDB" id="9787738at2"/>
<keyword evidence="1" id="KW-0830">Ubiquinone</keyword>
<evidence type="ECO:0000313" key="2">
    <source>
        <dbReference type="Proteomes" id="UP000316598"/>
    </source>
</evidence>
<dbReference type="EC" id="2.1.1.222" evidence="1"/>
<evidence type="ECO:0000313" key="1">
    <source>
        <dbReference type="EMBL" id="TWT52685.1"/>
    </source>
</evidence>
<protein>
    <submittedName>
        <fullName evidence="1">Ubiquinone biosynthesis O-methyltransferase</fullName>
        <ecNumber evidence="1">2.1.1.222</ecNumber>
    </submittedName>
</protein>
<keyword evidence="1" id="KW-0489">Methyltransferase</keyword>
<organism evidence="1 2">
    <name type="scientific">Rubripirellula amarantea</name>
    <dbReference type="NCBI Taxonomy" id="2527999"/>
    <lineage>
        <taxon>Bacteria</taxon>
        <taxon>Pseudomonadati</taxon>
        <taxon>Planctomycetota</taxon>
        <taxon>Planctomycetia</taxon>
        <taxon>Pirellulales</taxon>
        <taxon>Pirellulaceae</taxon>
        <taxon>Rubripirellula</taxon>
    </lineage>
</organism>
<accession>A0A5C5WR18</accession>
<dbReference type="EMBL" id="SJPI01000001">
    <property type="protein sequence ID" value="TWT52685.1"/>
    <property type="molecule type" value="Genomic_DNA"/>
</dbReference>